<dbReference type="InterPro" id="IPR014581">
    <property type="entry name" value="UCP033303"/>
</dbReference>
<evidence type="ECO:0008006" key="3">
    <source>
        <dbReference type="Google" id="ProtNLM"/>
    </source>
</evidence>
<sequence>MTTDIDWRIKGREFVNCNCELGCPCQFMGRPTHGDCRAFAAVKVDEGFFGETRLDGLSFAMTLQWPGAIHEGNGQGQAFIDERASPEQRDALLAILSGETSEPGATFFNVFASTLTKMHDPVFCAIDISSDVEGRRATVRVADTIESSCEPITNPVSGEEHTARIELPHGFEYAVAEVAKGSTRAHAGIPLELNASHSHLAHLDIGPRGVFR</sequence>
<dbReference type="RefSeq" id="WP_048495940.1">
    <property type="nucleotide sequence ID" value="NZ_JADQCF010000026.1"/>
</dbReference>
<dbReference type="Pfam" id="PF07040">
    <property type="entry name" value="DUF1326"/>
    <property type="match status" value="1"/>
</dbReference>
<dbReference type="STRING" id="1658765.Msub_12095"/>
<dbReference type="Proteomes" id="UP000036102">
    <property type="component" value="Unassembled WGS sequence"/>
</dbReference>
<comment type="caution">
    <text evidence="1">The sequence shown here is derived from an EMBL/GenBank/DDBJ whole genome shotgun (WGS) entry which is preliminary data.</text>
</comment>
<protein>
    <recommendedName>
        <fullName evidence="3">DUF1326 domain-containing protein</fullName>
    </recommendedName>
</protein>
<gene>
    <name evidence="1" type="ORF">Msub_12095</name>
</gene>
<reference evidence="1 2" key="1">
    <citation type="submission" date="2015-06" db="EMBL/GenBank/DDBJ databases">
        <title>Marinobacter subterrani, a genetically tractable neutrophilic iron-oxidizing strain isolated from the Soudan Iron Mine.</title>
        <authorList>
            <person name="Bonis B.M."/>
            <person name="Gralnick J.A."/>
        </authorList>
    </citation>
    <scope>NUCLEOTIDE SEQUENCE [LARGE SCALE GENOMIC DNA]</scope>
    <source>
        <strain evidence="1 2">JG233</strain>
    </source>
</reference>
<organism evidence="1 2">
    <name type="scientific">Marinobacter subterrani</name>
    <dbReference type="NCBI Taxonomy" id="1658765"/>
    <lineage>
        <taxon>Bacteria</taxon>
        <taxon>Pseudomonadati</taxon>
        <taxon>Pseudomonadota</taxon>
        <taxon>Gammaproteobacteria</taxon>
        <taxon>Pseudomonadales</taxon>
        <taxon>Marinobacteraceae</taxon>
        <taxon>Marinobacter</taxon>
    </lineage>
</organism>
<dbReference type="InterPro" id="IPR009758">
    <property type="entry name" value="DUF1326"/>
</dbReference>
<dbReference type="PIRSF" id="PIRSF033303">
    <property type="entry name" value="UCP033303"/>
    <property type="match status" value="1"/>
</dbReference>
<dbReference type="PATRIC" id="fig|1658765.3.peg.2100"/>
<evidence type="ECO:0000313" key="1">
    <source>
        <dbReference type="EMBL" id="KMQ75886.1"/>
    </source>
</evidence>
<dbReference type="OrthoDB" id="340106at2"/>
<proteinExistence type="predicted"/>
<name>A0A0J7JDK0_9GAMM</name>
<keyword evidence="2" id="KW-1185">Reference proteome</keyword>
<dbReference type="EMBL" id="LFBU01000001">
    <property type="protein sequence ID" value="KMQ75886.1"/>
    <property type="molecule type" value="Genomic_DNA"/>
</dbReference>
<accession>A0A0J7JDK0</accession>
<dbReference type="AlphaFoldDB" id="A0A0J7JDK0"/>
<evidence type="ECO:0000313" key="2">
    <source>
        <dbReference type="Proteomes" id="UP000036102"/>
    </source>
</evidence>